<accession>A0A9D9IZI1</accession>
<dbReference type="InterPro" id="IPR024623">
    <property type="entry name" value="YtxH"/>
</dbReference>
<evidence type="ECO:0000256" key="1">
    <source>
        <dbReference type="SAM" id="Coils"/>
    </source>
</evidence>
<organism evidence="3 4">
    <name type="scientific">Candidatus Merdivivens faecigallinarum</name>
    <dbReference type="NCBI Taxonomy" id="2840871"/>
    <lineage>
        <taxon>Bacteria</taxon>
        <taxon>Pseudomonadati</taxon>
        <taxon>Bacteroidota</taxon>
        <taxon>Bacteroidia</taxon>
        <taxon>Bacteroidales</taxon>
        <taxon>Muribaculaceae</taxon>
        <taxon>Muribaculaceae incertae sedis</taxon>
        <taxon>Candidatus Merdivivens</taxon>
    </lineage>
</organism>
<protein>
    <submittedName>
        <fullName evidence="3">YtxH domain-containing protein</fullName>
    </submittedName>
</protein>
<feature type="coiled-coil region" evidence="1">
    <location>
        <begin position="36"/>
        <end position="78"/>
    </location>
</feature>
<gene>
    <name evidence="3" type="ORF">IAC87_02595</name>
</gene>
<dbReference type="Proteomes" id="UP000823772">
    <property type="component" value="Unassembled WGS sequence"/>
</dbReference>
<dbReference type="EMBL" id="JADILY010000053">
    <property type="protein sequence ID" value="MBO8481418.1"/>
    <property type="molecule type" value="Genomic_DNA"/>
</dbReference>
<name>A0A9D9IZI1_9BACT</name>
<evidence type="ECO:0000313" key="4">
    <source>
        <dbReference type="Proteomes" id="UP000823772"/>
    </source>
</evidence>
<proteinExistence type="predicted"/>
<reference evidence="3" key="2">
    <citation type="journal article" date="2021" name="PeerJ">
        <title>Extensive microbial diversity within the chicken gut microbiome revealed by metagenomics and culture.</title>
        <authorList>
            <person name="Gilroy R."/>
            <person name="Ravi A."/>
            <person name="Getino M."/>
            <person name="Pursley I."/>
            <person name="Horton D.L."/>
            <person name="Alikhan N.F."/>
            <person name="Baker D."/>
            <person name="Gharbi K."/>
            <person name="Hall N."/>
            <person name="Watson M."/>
            <person name="Adriaenssens E.M."/>
            <person name="Foster-Nyarko E."/>
            <person name="Jarju S."/>
            <person name="Secka A."/>
            <person name="Antonio M."/>
            <person name="Oren A."/>
            <person name="Chaudhuri R.R."/>
            <person name="La Ragione R."/>
            <person name="Hildebrand F."/>
            <person name="Pallen M.J."/>
        </authorList>
    </citation>
    <scope>NUCLEOTIDE SEQUENCE</scope>
    <source>
        <strain evidence="3">B3-2255</strain>
    </source>
</reference>
<evidence type="ECO:0000313" key="3">
    <source>
        <dbReference type="EMBL" id="MBO8481418.1"/>
    </source>
</evidence>
<evidence type="ECO:0000256" key="2">
    <source>
        <dbReference type="SAM" id="Phobius"/>
    </source>
</evidence>
<keyword evidence="1" id="KW-0175">Coiled coil</keyword>
<keyword evidence="2" id="KW-0472">Membrane</keyword>
<reference evidence="3" key="1">
    <citation type="submission" date="2020-10" db="EMBL/GenBank/DDBJ databases">
        <authorList>
            <person name="Gilroy R."/>
        </authorList>
    </citation>
    <scope>NUCLEOTIDE SEQUENCE</scope>
    <source>
        <strain evidence="3">B3-2255</strain>
    </source>
</reference>
<sequence length="82" mass="8987">MDKNPIFAFLAGAAAGAVVALLFAPDKGSETRAKISRKAEEGLEAAKALKESLKESGNELKEDVRERILERLDTLERTLEKM</sequence>
<dbReference type="AlphaFoldDB" id="A0A9D9IZI1"/>
<feature type="transmembrane region" description="Helical" evidence="2">
    <location>
        <begin position="6"/>
        <end position="24"/>
    </location>
</feature>
<comment type="caution">
    <text evidence="3">The sequence shown here is derived from an EMBL/GenBank/DDBJ whole genome shotgun (WGS) entry which is preliminary data.</text>
</comment>
<keyword evidence="2" id="KW-0812">Transmembrane</keyword>
<dbReference type="Pfam" id="PF12732">
    <property type="entry name" value="YtxH"/>
    <property type="match status" value="1"/>
</dbReference>
<keyword evidence="2" id="KW-1133">Transmembrane helix</keyword>